<dbReference type="PANTHER" id="PTHR40032:SF1">
    <property type="entry name" value="EXPORTED PROTEIN"/>
    <property type="match status" value="1"/>
</dbReference>
<dbReference type="SMART" id="SM00108">
    <property type="entry name" value="B_lectin"/>
    <property type="match status" value="2"/>
</dbReference>
<dbReference type="InterPro" id="IPR001480">
    <property type="entry name" value="Bulb-type_lectin_dom"/>
</dbReference>
<dbReference type="AlphaFoldDB" id="A0A166HBV1"/>
<protein>
    <submittedName>
        <fullName evidence="1">D-mannose binding lectin</fullName>
    </submittedName>
</protein>
<dbReference type="Pfam" id="PF01453">
    <property type="entry name" value="B_lectin"/>
    <property type="match status" value="1"/>
</dbReference>
<dbReference type="PROSITE" id="PS50927">
    <property type="entry name" value="BULB_LECTIN"/>
    <property type="match status" value="2"/>
</dbReference>
<dbReference type="InterPro" id="IPR024301">
    <property type="entry name" value="Amidase_6"/>
</dbReference>
<reference evidence="1 2" key="1">
    <citation type="submission" date="2015-08" db="EMBL/GenBank/DDBJ databases">
        <title>Draft Genome Sequence of Rathayibacter sp. Strain VKM Ac-2596 Isolated from Leaf Gall Induced by Plant-Parasitic Nematodes.</title>
        <authorList>
            <person name="Vasilenko O.V."/>
            <person name="Starodumova I.P."/>
            <person name="Tarlachkov S.V."/>
            <person name="Dorofeeva L.V."/>
            <person name="Evtushenko L.I."/>
        </authorList>
    </citation>
    <scope>NUCLEOTIDE SEQUENCE [LARGE SCALE GENOMIC DNA]</scope>
    <source>
        <strain evidence="1 2">VKM Ac-2596</strain>
    </source>
</reference>
<keyword evidence="1" id="KW-0430">Lectin</keyword>
<comment type="caution">
    <text evidence="1">The sequence shown here is derived from an EMBL/GenBank/DDBJ whole genome shotgun (WGS) entry which is preliminary data.</text>
</comment>
<dbReference type="PATRIC" id="fig|1671680.3.peg.2755"/>
<gene>
    <name evidence="1" type="ORF">ACH61_02571</name>
</gene>
<keyword evidence="2" id="KW-1185">Reference proteome</keyword>
<dbReference type="Gene3D" id="2.90.10.10">
    <property type="entry name" value="Bulb-type lectin domain"/>
    <property type="match status" value="4"/>
</dbReference>
<dbReference type="PANTHER" id="PTHR40032">
    <property type="entry name" value="EXPORTED PROTEIN-RELATED"/>
    <property type="match status" value="1"/>
</dbReference>
<proteinExistence type="predicted"/>
<dbReference type="GO" id="GO:0030246">
    <property type="term" value="F:carbohydrate binding"/>
    <property type="evidence" value="ECO:0007669"/>
    <property type="project" value="UniProtKB-KW"/>
</dbReference>
<sequence length="662" mass="70574">MLRISSRTITGENAPQHQFTSKKPTILAIAVVAASLLGIISTPSYAANKNTAQSGSNLVAGQEIASPDGAYSAKMQSDGNFVVYQGSTPTWNSGTNGNPGAKFAVQTDGNLVVYKSTNAPTWSSGTDATASKSVLTMQNDGNLVLYSEGNVAIWSSRGGRTGAHQDLLVPGRELKSGQYLSSYNNRYKAQLQASGSLVVSDGSTPVFSTKSSNSNGAPRLAIQGDANLVIYGGNNAVLWTTSTQGTTSSPTLRLRDDGELVILASSTVVVWSSRLGLVAQDLMSKSATADLNHRNAQSLQRASPQISSNPVPTGLITNNRRSVVDNEDPKLNLQRDLYVQGGEIFTSFSTTITLSDIVITASSATATIEEATTVNRSGYAAADVRSTNLYTLEQKGAFQFSDGLWKLDSLGHESISDDVIPVTILPSSSAQAKQASGEVSAKLNQLQQHLSYSPDALKNADVAESLQTQKSEEAGSVQKNSSLDSATGKEATSRSVDNTGYAPNRAAAIQYALDHARNRASWLAYKNMPNDCANFVSQALFAGGWPMHSGNEDNENAWFGGPLVVSDSWGKAQELFDYGYHTTGRLRLVQNSSRPSAGDLTFWIWADEPGVKYTFDHASIVTAIAPSGVPLYSYHTFDNRNKSLVAILTNNPNAIYSAWSWG</sequence>
<dbReference type="EMBL" id="LIIN01000110">
    <property type="protein sequence ID" value="KZX20324.1"/>
    <property type="molecule type" value="Genomic_DNA"/>
</dbReference>
<evidence type="ECO:0000313" key="2">
    <source>
        <dbReference type="Proteomes" id="UP000076717"/>
    </source>
</evidence>
<evidence type="ECO:0000313" key="1">
    <source>
        <dbReference type="EMBL" id="KZX20324.1"/>
    </source>
</evidence>
<name>A0A166HBV1_9MICO</name>
<dbReference type="Pfam" id="PF12671">
    <property type="entry name" value="Amidase_6"/>
    <property type="match status" value="1"/>
</dbReference>
<accession>A0A166HBV1</accession>
<dbReference type="InterPro" id="IPR036426">
    <property type="entry name" value="Bulb-type_lectin_dom_sf"/>
</dbReference>
<dbReference type="CDD" id="cd00028">
    <property type="entry name" value="B_lectin"/>
    <property type="match status" value="1"/>
</dbReference>
<organism evidence="1 2">
    <name type="scientific">Rathayibacter tanaceti</name>
    <dbReference type="NCBI Taxonomy" id="1671680"/>
    <lineage>
        <taxon>Bacteria</taxon>
        <taxon>Bacillati</taxon>
        <taxon>Actinomycetota</taxon>
        <taxon>Actinomycetes</taxon>
        <taxon>Micrococcales</taxon>
        <taxon>Microbacteriaceae</taxon>
        <taxon>Rathayibacter</taxon>
    </lineage>
</organism>
<dbReference type="SUPFAM" id="SSF51110">
    <property type="entry name" value="alpha-D-mannose-specific plant lectins"/>
    <property type="match status" value="2"/>
</dbReference>
<dbReference type="Proteomes" id="UP000076717">
    <property type="component" value="Unassembled WGS sequence"/>
</dbReference>